<name>A0A7J0GDQ4_9ERIC</name>
<evidence type="ECO:0000313" key="2">
    <source>
        <dbReference type="Proteomes" id="UP000585474"/>
    </source>
</evidence>
<dbReference type="Proteomes" id="UP000585474">
    <property type="component" value="Unassembled WGS sequence"/>
</dbReference>
<proteinExistence type="predicted"/>
<comment type="caution">
    <text evidence="1">The sequence shown here is derived from an EMBL/GenBank/DDBJ whole genome shotgun (WGS) entry which is preliminary data.</text>
</comment>
<evidence type="ECO:0000313" key="1">
    <source>
        <dbReference type="EMBL" id="GFZ08960.1"/>
    </source>
</evidence>
<organism evidence="1 2">
    <name type="scientific">Actinidia rufa</name>
    <dbReference type="NCBI Taxonomy" id="165716"/>
    <lineage>
        <taxon>Eukaryota</taxon>
        <taxon>Viridiplantae</taxon>
        <taxon>Streptophyta</taxon>
        <taxon>Embryophyta</taxon>
        <taxon>Tracheophyta</taxon>
        <taxon>Spermatophyta</taxon>
        <taxon>Magnoliopsida</taxon>
        <taxon>eudicotyledons</taxon>
        <taxon>Gunneridae</taxon>
        <taxon>Pentapetalae</taxon>
        <taxon>asterids</taxon>
        <taxon>Ericales</taxon>
        <taxon>Actinidiaceae</taxon>
        <taxon>Actinidia</taxon>
    </lineage>
</organism>
<dbReference type="EMBL" id="BJWL01000020">
    <property type="protein sequence ID" value="GFZ08960.1"/>
    <property type="molecule type" value="Genomic_DNA"/>
</dbReference>
<dbReference type="OrthoDB" id="1819862at2759"/>
<gene>
    <name evidence="1" type="ORF">Acr_20g0007680</name>
</gene>
<protein>
    <submittedName>
        <fullName evidence="1">Uncharacterized protein</fullName>
    </submittedName>
</protein>
<accession>A0A7J0GDQ4</accession>
<dbReference type="AlphaFoldDB" id="A0A7J0GDQ4"/>
<keyword evidence="2" id="KW-1185">Reference proteome</keyword>
<reference evidence="1 2" key="1">
    <citation type="submission" date="2019-07" db="EMBL/GenBank/DDBJ databases">
        <title>De Novo Assembly of kiwifruit Actinidia rufa.</title>
        <authorList>
            <person name="Sugita-Konishi S."/>
            <person name="Sato K."/>
            <person name="Mori E."/>
            <person name="Abe Y."/>
            <person name="Kisaki G."/>
            <person name="Hamano K."/>
            <person name="Suezawa K."/>
            <person name="Otani M."/>
            <person name="Fukuda T."/>
            <person name="Manabe T."/>
            <person name="Gomi K."/>
            <person name="Tabuchi M."/>
            <person name="Akimitsu K."/>
            <person name="Kataoka I."/>
        </authorList>
    </citation>
    <scope>NUCLEOTIDE SEQUENCE [LARGE SCALE GENOMIC DNA]</scope>
    <source>
        <strain evidence="2">cv. Fuchu</strain>
    </source>
</reference>
<sequence>MGNYSSLPLDKEGVSHSKELLDVMGLSLVPSGRRGRDKEEGKRNNEKCFETRELGSRNRLVGVGKGVQHPFHFSGLFSSIYKFSYVISHGVEEHFLYATMKAIGMDMPPPVKVGACREHFVNSYLMQTREWFSLM</sequence>